<gene>
    <name evidence="1" type="ORF">JA29_217</name>
</gene>
<protein>
    <submittedName>
        <fullName evidence="1">Uncharacterized protein</fullName>
    </submittedName>
</protein>
<reference evidence="1 2" key="1">
    <citation type="journal article" date="2018" name="Front. Microbiol.">
        <title>Jumbo Bacteriophages Are Represented Within an Increasing Diversity of Environmental Viruses Infecting the Emerging Phytopathogen, Dickeya solani.</title>
        <authorList>
            <person name="Day A.W."/>
            <person name="Ahn J."/>
            <person name="Salmond G.P.C."/>
        </authorList>
    </citation>
    <scope>NUCLEOTIDE SEQUENCE [LARGE SCALE GENOMIC DNA]</scope>
</reference>
<organism evidence="1 2">
    <name type="scientific">Dickeya phage vB_DsoM_JA29</name>
    <dbReference type="NCBI Taxonomy" id="2283031"/>
    <lineage>
        <taxon>Viruses</taxon>
        <taxon>Duplodnaviria</taxon>
        <taxon>Heunggongvirae</taxon>
        <taxon>Uroviricota</taxon>
        <taxon>Caudoviricetes</taxon>
        <taxon>Salmondvirus</taxon>
        <taxon>Salmondvirus JA29</taxon>
    </lineage>
</organism>
<proteinExistence type="predicted"/>
<accession>A0A384ZXE6</accession>
<keyword evidence="2" id="KW-1185">Reference proteome</keyword>
<dbReference type="Proteomes" id="UP000263326">
    <property type="component" value="Segment"/>
</dbReference>
<sequence>MNCSHIPIPLSVSPLDSFMRKCIIDRITEHLEELKDQSVNVWDDVASTSIPIKFAENVLIDDDFISMIPSAAIKQLTAEQIENIRGRIAKRITVSQKGKEFEISMEF</sequence>
<evidence type="ECO:0000313" key="2">
    <source>
        <dbReference type="Proteomes" id="UP000263326"/>
    </source>
</evidence>
<dbReference type="EMBL" id="MH460461">
    <property type="protein sequence ID" value="AXG66943.1"/>
    <property type="molecule type" value="Genomic_DNA"/>
</dbReference>
<name>A0A384ZXE6_9CAUD</name>
<evidence type="ECO:0000313" key="1">
    <source>
        <dbReference type="EMBL" id="AXG66943.1"/>
    </source>
</evidence>